<organism evidence="8 9">
    <name type="scientific">Leishmania donovani</name>
    <dbReference type="NCBI Taxonomy" id="5661"/>
    <lineage>
        <taxon>Eukaryota</taxon>
        <taxon>Discoba</taxon>
        <taxon>Euglenozoa</taxon>
        <taxon>Kinetoplastea</taxon>
        <taxon>Metakinetoplastina</taxon>
        <taxon>Trypanosomatida</taxon>
        <taxon>Trypanosomatidae</taxon>
        <taxon>Leishmaniinae</taxon>
        <taxon>Leishmania</taxon>
    </lineage>
</organism>
<dbReference type="InterPro" id="IPR004344">
    <property type="entry name" value="TTL/TTLL_fam"/>
</dbReference>
<comment type="similarity">
    <text evidence="1">Belongs to the tubulin--tyrosine ligase family.</text>
</comment>
<gene>
    <name evidence="8" type="ORF">CGC21_3340</name>
</gene>
<evidence type="ECO:0000313" key="9">
    <source>
        <dbReference type="Proteomes" id="UP000318447"/>
    </source>
</evidence>
<dbReference type="Pfam" id="PF03133">
    <property type="entry name" value="TTL"/>
    <property type="match status" value="1"/>
</dbReference>
<keyword evidence="4" id="KW-0547">Nucleotide-binding</keyword>
<name>A0A504XXK4_LEIDO</name>
<feature type="active site" description="Nucleophile" evidence="7">
    <location>
        <position position="593"/>
    </location>
</feature>
<dbReference type="GO" id="GO:0042765">
    <property type="term" value="C:GPI-anchor transamidase complex"/>
    <property type="evidence" value="ECO:0007669"/>
    <property type="project" value="InterPro"/>
</dbReference>
<protein>
    <recommendedName>
        <fullName evidence="6">Tubulin--tyrosine ligase-like protein 9</fullName>
    </recommendedName>
</protein>
<dbReference type="InterPro" id="IPR028361">
    <property type="entry name" value="GPI_transamidase"/>
</dbReference>
<evidence type="ECO:0000313" key="8">
    <source>
        <dbReference type="EMBL" id="TPP53291.1"/>
    </source>
</evidence>
<evidence type="ECO:0000256" key="7">
    <source>
        <dbReference type="PIRSR" id="PIRSR019663-1"/>
    </source>
</evidence>
<accession>A0A504XXK4</accession>
<evidence type="ECO:0000256" key="2">
    <source>
        <dbReference type="ARBA" id="ARBA00009941"/>
    </source>
</evidence>
<dbReference type="UniPathway" id="UPA00196"/>
<dbReference type="GO" id="GO:0006506">
    <property type="term" value="P:GPI anchor biosynthetic process"/>
    <property type="evidence" value="ECO:0007669"/>
    <property type="project" value="UniProtKB-UniPathway"/>
</dbReference>
<proteinExistence type="inferred from homology"/>
<dbReference type="PANTHER" id="PTHR12241">
    <property type="entry name" value="TUBULIN POLYGLUTAMYLASE"/>
    <property type="match status" value="1"/>
</dbReference>
<evidence type="ECO:0000256" key="5">
    <source>
        <dbReference type="ARBA" id="ARBA00022840"/>
    </source>
</evidence>
<feature type="active site" evidence="7">
    <location>
        <position position="551"/>
    </location>
</feature>
<evidence type="ECO:0000256" key="6">
    <source>
        <dbReference type="ARBA" id="ARBA00030445"/>
    </source>
</evidence>
<keyword evidence="5" id="KW-0067">ATP-binding</keyword>
<comment type="caution">
    <text evidence="8">The sequence shown here is derived from an EMBL/GenBank/DDBJ whole genome shotgun (WGS) entry which is preliminary data.</text>
</comment>
<dbReference type="VEuPathDB" id="TriTrypDB:LdBPK_180370.1"/>
<evidence type="ECO:0000256" key="4">
    <source>
        <dbReference type="ARBA" id="ARBA00022741"/>
    </source>
</evidence>
<dbReference type="Gene3D" id="3.30.470.20">
    <property type="entry name" value="ATP-grasp fold, B domain"/>
    <property type="match status" value="1"/>
</dbReference>
<dbReference type="GO" id="GO:0036064">
    <property type="term" value="C:ciliary basal body"/>
    <property type="evidence" value="ECO:0007669"/>
    <property type="project" value="TreeGrafter"/>
</dbReference>
<dbReference type="PIRSF" id="PIRSF019663">
    <property type="entry name" value="Legumain"/>
    <property type="match status" value="1"/>
</dbReference>
<evidence type="ECO:0000256" key="3">
    <source>
        <dbReference type="ARBA" id="ARBA00022598"/>
    </source>
</evidence>
<dbReference type="GO" id="GO:0005524">
    <property type="term" value="F:ATP binding"/>
    <property type="evidence" value="ECO:0007669"/>
    <property type="project" value="UniProtKB-KW"/>
</dbReference>
<dbReference type="SUPFAM" id="SSF56059">
    <property type="entry name" value="Glutathione synthetase ATP-binding domain-like"/>
    <property type="match status" value="1"/>
</dbReference>
<dbReference type="FunFam" id="3.40.50.1460:FF:000016">
    <property type="entry name" value="GPI-anchor transamidase, putative"/>
    <property type="match status" value="1"/>
</dbReference>
<dbReference type="PANTHER" id="PTHR12241:SF39">
    <property type="entry name" value="TUBULIN POLYGLUTAMYLASE TTLL9-RELATED"/>
    <property type="match status" value="1"/>
</dbReference>
<reference evidence="9" key="1">
    <citation type="submission" date="2019-02" db="EMBL/GenBank/DDBJ databases">
        <title>FDA dAtabase for Regulatory Grade micrObial Sequences (FDA-ARGOS): Supporting development and validation of Infectious Disease Dx tests.</title>
        <authorList>
            <person name="Duncan R."/>
            <person name="Fisher C."/>
            <person name="Tallon L."/>
            <person name="Sadzewicz L."/>
            <person name="Sengamalay N."/>
            <person name="Ott S."/>
            <person name="Godinez A."/>
            <person name="Nagaraj S."/>
            <person name="Vavikolanu K."/>
            <person name="Nadendla S."/>
            <person name="Aluvathingal J."/>
            <person name="Sichtig H."/>
        </authorList>
    </citation>
    <scope>NUCLEOTIDE SEQUENCE [LARGE SCALE GENOMIC DNA]</scope>
    <source>
        <strain evidence="9">FDAARGOS_361</strain>
    </source>
</reference>
<dbReference type="PRINTS" id="PR00776">
    <property type="entry name" value="HEMOGLOBNASE"/>
</dbReference>
<dbReference type="VEuPathDB" id="TriTrypDB:LdCL_180008600"/>
<dbReference type="GO" id="GO:0000226">
    <property type="term" value="P:microtubule cytoskeleton organization"/>
    <property type="evidence" value="ECO:0007669"/>
    <property type="project" value="TreeGrafter"/>
</dbReference>
<dbReference type="InterPro" id="IPR001096">
    <property type="entry name" value="Peptidase_C13"/>
</dbReference>
<dbReference type="GO" id="GO:0003923">
    <property type="term" value="F:GPI-anchor transamidase activity"/>
    <property type="evidence" value="ECO:0007669"/>
    <property type="project" value="InterPro"/>
</dbReference>
<keyword evidence="3 8" id="KW-0436">Ligase</keyword>
<dbReference type="PIRSF" id="PIRSF500138">
    <property type="entry name" value="GPI8"/>
    <property type="match status" value="1"/>
</dbReference>
<dbReference type="GO" id="GO:0070740">
    <property type="term" value="F:tubulin-glutamic acid ligase activity"/>
    <property type="evidence" value="ECO:0007669"/>
    <property type="project" value="TreeGrafter"/>
</dbReference>
<dbReference type="Pfam" id="PF01650">
    <property type="entry name" value="Peptidase_C13"/>
    <property type="match status" value="1"/>
</dbReference>
<dbReference type="Proteomes" id="UP000318447">
    <property type="component" value="Unassembled WGS sequence"/>
</dbReference>
<dbReference type="VEuPathDB" id="TriTrypDB:LDHU3_18.0450"/>
<dbReference type="GO" id="GO:0006508">
    <property type="term" value="P:proteolysis"/>
    <property type="evidence" value="ECO:0007669"/>
    <property type="project" value="InterPro"/>
</dbReference>
<dbReference type="GO" id="GO:0015631">
    <property type="term" value="F:tubulin binding"/>
    <property type="evidence" value="ECO:0007669"/>
    <property type="project" value="TreeGrafter"/>
</dbReference>
<dbReference type="EMBL" id="RHLC01000019">
    <property type="protein sequence ID" value="TPP53291.1"/>
    <property type="molecule type" value="Genomic_DNA"/>
</dbReference>
<sequence length="726" mass="83801">MEHRRTRTGPIRFRCFLRNTILDVMRCRGWIETDSESDWDYYWADVSWIRENYDGLRLDDHQHLNHFRNHYELTRKDTMVRNIKRMVKALEKDGDAEEVAAAWDFFPVTFSLPQDYGLFEQEFRRHPNTIWIMKPPAKAQGKGIFLFSKLSQIAEWRREFKLRHGVYGVPEPVEPYLAQRYIANPHLVGGKKYDLRIYVFVQSYQPLTVWLHRTGFARFCHHRYSLDDIDNTYIHVTNVAVQKTYPKYTAASGCKFGIRNLRTILTATHGAARANQLFGDIQQMIMRTLFSVQKIILQDKHCSELYGYDVMIDDTLHPWLIETNASPSLTAETPADYHLKFNMLKDMFDVIDMEGRRSGEEERVGGFDLIWANGPAGVSTNDSQKTMISSYLGCANELEIPMSQLRLPPQLQNHSSSEHPLTNNWAVIVSSSRYLFNYRHTANALTMYHLLRQHGIDDDHILLFLSDSFACDPRNVYPAEIFSQPPGERDANGHASMNLYGCSAQVDYAGSDVDVRRFLSVLQGRYDENTPPTRRLLSDDKSNIIIYVAGHGAKSFFKFQDTEFLSSSDISETLMMMHQQRRYGRIVFLADTCHAIALCEHVEAPNVLCLAASDAESESYSFQYDEQLGTHMVSFWMNEMYSLLNGTSCSNPLTRRIGNDAVSVLHQSWYNFNYHPYRVEASRNRSKPAHRDAVNDPTALREWIVADFVCGRVPAAVPVDVRYDLE</sequence>
<dbReference type="Gene3D" id="3.40.50.1460">
    <property type="match status" value="1"/>
</dbReference>
<dbReference type="GO" id="GO:0016255">
    <property type="term" value="P:attachment of GPI anchor to protein"/>
    <property type="evidence" value="ECO:0007669"/>
    <property type="project" value="InterPro"/>
</dbReference>
<evidence type="ECO:0000256" key="1">
    <source>
        <dbReference type="ARBA" id="ARBA00006820"/>
    </source>
</evidence>
<comment type="similarity">
    <text evidence="2">Belongs to the peptidase C13 family.</text>
</comment>
<dbReference type="PROSITE" id="PS51221">
    <property type="entry name" value="TTL"/>
    <property type="match status" value="1"/>
</dbReference>
<dbReference type="AlphaFoldDB" id="A0A504XXK4"/>